<organism evidence="1 2">
    <name type="scientific">Ridgeia piscesae</name>
    <name type="common">Tubeworm</name>
    <dbReference type="NCBI Taxonomy" id="27915"/>
    <lineage>
        <taxon>Eukaryota</taxon>
        <taxon>Metazoa</taxon>
        <taxon>Spiralia</taxon>
        <taxon>Lophotrochozoa</taxon>
        <taxon>Annelida</taxon>
        <taxon>Polychaeta</taxon>
        <taxon>Sedentaria</taxon>
        <taxon>Canalipalpata</taxon>
        <taxon>Sabellida</taxon>
        <taxon>Siboglinidae</taxon>
        <taxon>Ridgeia</taxon>
    </lineage>
</organism>
<protein>
    <recommendedName>
        <fullName evidence="3">HTH psq-type domain-containing protein</fullName>
    </recommendedName>
</protein>
<accession>A0AAD9NZ60</accession>
<gene>
    <name evidence="1" type="ORF">NP493_246g03086</name>
</gene>
<sequence>MVRSYKRKTERGKYGDGQFGQVRRAVREGIPLLKASKQFVVPARTLRRHRDNAVISPEKVEKALYEHIKEMERRMYGLTTLDVRRLAYEIAVKTRMNNPLNETTKMACKDSAIHTESSVEYG</sequence>
<evidence type="ECO:0000313" key="1">
    <source>
        <dbReference type="EMBL" id="KAK2185125.1"/>
    </source>
</evidence>
<proteinExistence type="predicted"/>
<comment type="caution">
    <text evidence="1">The sequence shown here is derived from an EMBL/GenBank/DDBJ whole genome shotgun (WGS) entry which is preliminary data.</text>
</comment>
<dbReference type="EMBL" id="JAODUO010000245">
    <property type="protein sequence ID" value="KAK2185125.1"/>
    <property type="molecule type" value="Genomic_DNA"/>
</dbReference>
<evidence type="ECO:0000313" key="2">
    <source>
        <dbReference type="Proteomes" id="UP001209878"/>
    </source>
</evidence>
<dbReference type="Proteomes" id="UP001209878">
    <property type="component" value="Unassembled WGS sequence"/>
</dbReference>
<name>A0AAD9NZ60_RIDPI</name>
<dbReference type="AlphaFoldDB" id="A0AAD9NZ60"/>
<keyword evidence="2" id="KW-1185">Reference proteome</keyword>
<reference evidence="1" key="1">
    <citation type="journal article" date="2023" name="Mol. Biol. Evol.">
        <title>Third-Generation Sequencing Reveals the Adaptive Role of the Epigenome in Three Deep-Sea Polychaetes.</title>
        <authorList>
            <person name="Perez M."/>
            <person name="Aroh O."/>
            <person name="Sun Y."/>
            <person name="Lan Y."/>
            <person name="Juniper S.K."/>
            <person name="Young C.R."/>
            <person name="Angers B."/>
            <person name="Qian P.Y."/>
        </authorList>
    </citation>
    <scope>NUCLEOTIDE SEQUENCE</scope>
    <source>
        <strain evidence="1">R07B-5</strain>
    </source>
</reference>
<evidence type="ECO:0008006" key="3">
    <source>
        <dbReference type="Google" id="ProtNLM"/>
    </source>
</evidence>